<dbReference type="Proteomes" id="UP001372834">
    <property type="component" value="Unassembled WGS sequence"/>
</dbReference>
<evidence type="ECO:0000313" key="2">
    <source>
        <dbReference type="Proteomes" id="UP001372834"/>
    </source>
</evidence>
<accession>A0AAN8RZM6</accession>
<reference evidence="1 2" key="1">
    <citation type="submission" date="2023-10" db="EMBL/GenBank/DDBJ databases">
        <title>Genomes of two closely related lineages of the louse Polyplax serrata with different host specificities.</title>
        <authorList>
            <person name="Martinu J."/>
            <person name="Tarabai H."/>
            <person name="Stefka J."/>
            <person name="Hypsa V."/>
        </authorList>
    </citation>
    <scope>NUCLEOTIDE SEQUENCE [LARGE SCALE GENOMIC DNA]</scope>
    <source>
        <strain evidence="1">HR10_N</strain>
    </source>
</reference>
<dbReference type="AlphaFoldDB" id="A0AAN8RZM6"/>
<evidence type="ECO:0000313" key="1">
    <source>
        <dbReference type="EMBL" id="KAK6617731.1"/>
    </source>
</evidence>
<name>A0AAN8RZM6_POLSC</name>
<gene>
    <name evidence="1" type="ORF">RUM43_013959</name>
</gene>
<protein>
    <submittedName>
        <fullName evidence="1">Uncharacterized protein</fullName>
    </submittedName>
</protein>
<dbReference type="EMBL" id="JAWJWE010000043">
    <property type="protein sequence ID" value="KAK6617731.1"/>
    <property type="molecule type" value="Genomic_DNA"/>
</dbReference>
<organism evidence="1 2">
    <name type="scientific">Polyplax serrata</name>
    <name type="common">Common mouse louse</name>
    <dbReference type="NCBI Taxonomy" id="468196"/>
    <lineage>
        <taxon>Eukaryota</taxon>
        <taxon>Metazoa</taxon>
        <taxon>Ecdysozoa</taxon>
        <taxon>Arthropoda</taxon>
        <taxon>Hexapoda</taxon>
        <taxon>Insecta</taxon>
        <taxon>Pterygota</taxon>
        <taxon>Neoptera</taxon>
        <taxon>Paraneoptera</taxon>
        <taxon>Psocodea</taxon>
        <taxon>Troctomorpha</taxon>
        <taxon>Phthiraptera</taxon>
        <taxon>Anoplura</taxon>
        <taxon>Polyplacidae</taxon>
        <taxon>Polyplax</taxon>
    </lineage>
</organism>
<comment type="caution">
    <text evidence="1">The sequence shown here is derived from an EMBL/GenBank/DDBJ whole genome shotgun (WGS) entry which is preliminary data.</text>
</comment>
<sequence>MVIMQPVSLVRPDNVPVAAQETWPSDFPPRIEVYLEGYLRLVRKRRTGALCYPLTSLPQVTTHWVLIGELAREREREKQRQNQVRSDQQDLFSVYGICCQVLVVRQPAKTGLSGEPSNDHHVRQTQWAIRIPQVSERFN</sequence>
<proteinExistence type="predicted"/>